<gene>
    <name evidence="1" type="ORF">JJB74_01070</name>
</gene>
<accession>A0A934W672</accession>
<comment type="caution">
    <text evidence="1">The sequence shown here is derived from an EMBL/GenBank/DDBJ whole genome shotgun (WGS) entry which is preliminary data.</text>
</comment>
<dbReference type="InterPro" id="IPR010865">
    <property type="entry name" value="DUF1499"/>
</dbReference>
<dbReference type="Pfam" id="PF07386">
    <property type="entry name" value="DUF1499"/>
    <property type="match status" value="1"/>
</dbReference>
<organism evidence="1 2">
    <name type="scientific">Noviherbaspirillum pedocola</name>
    <dbReference type="NCBI Taxonomy" id="2801341"/>
    <lineage>
        <taxon>Bacteria</taxon>
        <taxon>Pseudomonadati</taxon>
        <taxon>Pseudomonadota</taxon>
        <taxon>Betaproteobacteria</taxon>
        <taxon>Burkholderiales</taxon>
        <taxon>Oxalobacteraceae</taxon>
        <taxon>Noviherbaspirillum</taxon>
    </lineage>
</organism>
<dbReference type="PANTHER" id="PTHR34801">
    <property type="entry name" value="EXPRESSED PROTEIN"/>
    <property type="match status" value="1"/>
</dbReference>
<evidence type="ECO:0000313" key="2">
    <source>
        <dbReference type="Proteomes" id="UP000622890"/>
    </source>
</evidence>
<evidence type="ECO:0000313" key="1">
    <source>
        <dbReference type="EMBL" id="MBK4733209.1"/>
    </source>
</evidence>
<dbReference type="Proteomes" id="UP000622890">
    <property type="component" value="Unassembled WGS sequence"/>
</dbReference>
<reference evidence="1" key="1">
    <citation type="submission" date="2021-01" db="EMBL/GenBank/DDBJ databases">
        <title>Genome sequence of strain Noviherbaspirillum sp. DKR-6.</title>
        <authorList>
            <person name="Chaudhary D.K."/>
        </authorList>
    </citation>
    <scope>NUCLEOTIDE SEQUENCE</scope>
    <source>
        <strain evidence="1">DKR-6</strain>
    </source>
</reference>
<protein>
    <submittedName>
        <fullName evidence="1">DUF1499 domain-containing protein</fullName>
    </submittedName>
</protein>
<keyword evidence="2" id="KW-1185">Reference proteome</keyword>
<dbReference type="PANTHER" id="PTHR34801:SF6">
    <property type="entry name" value="SLL1620 PROTEIN"/>
    <property type="match status" value="1"/>
</dbReference>
<dbReference type="RefSeq" id="WP_200589813.1">
    <property type="nucleotide sequence ID" value="NZ_JAEPBG010000001.1"/>
</dbReference>
<sequence length="160" mass="17592">MKPLPATLLALAIGLPALLLLAGRLDLLAGRRPDDLGARDGLLKPPAARSWNSVSSQARLHAHTDYHVIAPLAYQGDGKAAFARLTGIVRAMPGATVINATPGYLYAEFRTPWLRFVDDAEFLLDERDHVIHMRSASRLGRKDFGVNRKRLEDVRARFGS</sequence>
<dbReference type="EMBL" id="JAEPBG010000001">
    <property type="protein sequence ID" value="MBK4733209.1"/>
    <property type="molecule type" value="Genomic_DNA"/>
</dbReference>
<name>A0A934W672_9BURK</name>
<proteinExistence type="predicted"/>
<dbReference type="AlphaFoldDB" id="A0A934W672"/>
<dbReference type="PIRSF" id="PIRSF026426">
    <property type="entry name" value="DUF1499"/>
    <property type="match status" value="1"/>
</dbReference>